<gene>
    <name evidence="10" type="primary">ppc</name>
    <name evidence="13" type="ORF">C8D90_11196</name>
</gene>
<dbReference type="EMBL" id="QRAP01000011">
    <property type="protein sequence ID" value="RDK86711.1"/>
    <property type="molecule type" value="Genomic_DNA"/>
</dbReference>
<dbReference type="InterPro" id="IPR033129">
    <property type="entry name" value="PEPCASE_His_AS"/>
</dbReference>
<keyword evidence="8 10" id="KW-0120">Carbon dioxide fixation</keyword>
<keyword evidence="6 10" id="KW-0460">Magnesium</keyword>
<dbReference type="PANTHER" id="PTHR30523">
    <property type="entry name" value="PHOSPHOENOLPYRUVATE CARBOXYLASE"/>
    <property type="match status" value="1"/>
</dbReference>
<dbReference type="GO" id="GO:0006107">
    <property type="term" value="P:oxaloacetate metabolic process"/>
    <property type="evidence" value="ECO:0007669"/>
    <property type="project" value="UniProtKB-UniRule"/>
</dbReference>
<dbReference type="EC" id="4.1.1.31" evidence="4 10"/>
<accession>A0A370QED7</accession>
<protein>
    <recommendedName>
        <fullName evidence="5 10">Phosphoenolpyruvate carboxylase</fullName>
        <shortName evidence="10">PEPC</shortName>
        <shortName evidence="10">PEPCase</shortName>
        <ecNumber evidence="4 10">4.1.1.31</ecNumber>
    </recommendedName>
</protein>
<dbReference type="PROSITE" id="PS00781">
    <property type="entry name" value="PEPCASE_1"/>
    <property type="match status" value="1"/>
</dbReference>
<comment type="caution">
    <text evidence="13">The sequence shown here is derived from an EMBL/GenBank/DDBJ whole genome shotgun (WGS) entry which is preliminary data.</text>
</comment>
<dbReference type="InterPro" id="IPR015813">
    <property type="entry name" value="Pyrv/PenolPyrv_kinase-like_dom"/>
</dbReference>
<dbReference type="PANTHER" id="PTHR30523:SF6">
    <property type="entry name" value="PHOSPHOENOLPYRUVATE CARBOXYLASE"/>
    <property type="match status" value="1"/>
</dbReference>
<keyword evidence="13" id="KW-0670">Pyruvate</keyword>
<comment type="similarity">
    <text evidence="3 10">Belongs to the PEPCase type 1 family.</text>
</comment>
<evidence type="ECO:0000256" key="5">
    <source>
        <dbReference type="ARBA" id="ARBA00022419"/>
    </source>
</evidence>
<evidence type="ECO:0000256" key="9">
    <source>
        <dbReference type="ARBA" id="ARBA00048995"/>
    </source>
</evidence>
<feature type="active site" evidence="10 12">
    <location>
        <position position="545"/>
    </location>
</feature>
<dbReference type="PRINTS" id="PR00150">
    <property type="entry name" value="PEPCARBXLASE"/>
</dbReference>
<sequence length="878" mass="98647">MNEQYSAMRSNVSMLGKLLGDTIKDALGEHILERVETIRKLSKSSRAGNDASRQELLKTLQNLSNDELLPVARAFNQFLNFANTAEQYHSISPHGEAVNNPEVLSRLFTRLKDNKLTDEQLRQAVDDLSIELVLTAHPTEITRRTLIHKLVEVNTCLSQLDHDDLADYERNKIMRRLRQLIAQSWHTDEIRKNRPTPIDEAKWGFAVVENSLWEGVPAFLREFNEQLESSLGYELPVEAVPVRFTSWMGGDRDGNPNVTAEVTRHALLLSRWKAADLFLRDVQVLVSELSMSECTPELRALAGGDDVPEPYRELMKRLRSQLMATQSYLEAKIKGERVTRPDNLLVHNDQLWAPLYACYLSLKACGMGIIANGQLLDTLRRVRCFGVPLVRIDVRQESTRHTEALGELTRYLGLGDYESWSEADKQAFLIRELNSKRPLVPRHWEPSPDTQEVLETCQVIAEAPEGAIAAYVISMARTPSDVLAVHLLLKEANCPYIIPVAPLFETLDDLNNAEDVMTQLLNIDWYRGFIQGKQMVMIGYSDSAKDAGVMAASWAQYRAQEALVKVCENAGVALTLFHGRGGSIGRGGAPAHAALLSQPPGSLKGGLRVTEQGEMIRFKLGLPEVTISSLALYTSAILEANLLPPPEPKQEWRRLMDQLSDISCDMYRGYVRENKDFVPYFRSATPELELGKLPLGSRPAKRRPNGGVESLRAIPWIFAWTQNRLMLPAWLGAGAALQAAVDEGNQATLETMCRDWPFFSTRIGMLEMVFAKADLWLAEYYDQRLVEKELWPLGAQLREQLVKDIKVVLTIANDDHLMEDLPWIAESIALRNVYTDPLNVLQAELLHRSRSQEKPDANVEQALMVTIAGVAAGMRNTG</sequence>
<name>A0A370QED7_9GAMM</name>
<evidence type="ECO:0000256" key="1">
    <source>
        <dbReference type="ARBA" id="ARBA00001946"/>
    </source>
</evidence>
<dbReference type="InterPro" id="IPR022805">
    <property type="entry name" value="PEP_COase_bac/pln-type"/>
</dbReference>
<comment type="function">
    <text evidence="2 10">Forms oxaloacetate, a four-carbon dicarboxylic acid source for the tricarboxylic acid cycle.</text>
</comment>
<proteinExistence type="inferred from homology"/>
<evidence type="ECO:0000256" key="8">
    <source>
        <dbReference type="ARBA" id="ARBA00023300"/>
    </source>
</evidence>
<dbReference type="SUPFAM" id="SSF51621">
    <property type="entry name" value="Phosphoenolpyruvate/pyruvate domain"/>
    <property type="match status" value="1"/>
</dbReference>
<dbReference type="GO" id="GO:0000287">
    <property type="term" value="F:magnesium ion binding"/>
    <property type="evidence" value="ECO:0007669"/>
    <property type="project" value="UniProtKB-UniRule"/>
</dbReference>
<evidence type="ECO:0000256" key="7">
    <source>
        <dbReference type="ARBA" id="ARBA00023239"/>
    </source>
</evidence>
<comment type="subunit">
    <text evidence="10">Homotetramer.</text>
</comment>
<reference evidence="13 14" key="1">
    <citation type="submission" date="2018-07" db="EMBL/GenBank/DDBJ databases">
        <title>Genomic Encyclopedia of Type Strains, Phase IV (KMG-IV): sequencing the most valuable type-strain genomes for metagenomic binning, comparative biology and taxonomic classification.</title>
        <authorList>
            <person name="Goeker M."/>
        </authorList>
    </citation>
    <scope>NUCLEOTIDE SEQUENCE [LARGE SCALE GENOMIC DNA]</scope>
    <source>
        <strain evidence="13 14">DSM 103736</strain>
    </source>
</reference>
<dbReference type="GO" id="GO:0008964">
    <property type="term" value="F:phosphoenolpyruvate carboxylase activity"/>
    <property type="evidence" value="ECO:0007669"/>
    <property type="project" value="UniProtKB-UniRule"/>
</dbReference>
<dbReference type="AlphaFoldDB" id="A0A370QED7"/>
<dbReference type="RefSeq" id="WP_115460055.1">
    <property type="nucleotide sequence ID" value="NZ_QRAP01000011.1"/>
</dbReference>
<dbReference type="Gene3D" id="1.20.1440.90">
    <property type="entry name" value="Phosphoenolpyruvate/pyruvate domain"/>
    <property type="match status" value="1"/>
</dbReference>
<dbReference type="GO" id="GO:0015977">
    <property type="term" value="P:carbon fixation"/>
    <property type="evidence" value="ECO:0007669"/>
    <property type="project" value="UniProtKB-UniRule"/>
</dbReference>
<dbReference type="GO" id="GO:0006099">
    <property type="term" value="P:tricarboxylic acid cycle"/>
    <property type="evidence" value="ECO:0007669"/>
    <property type="project" value="InterPro"/>
</dbReference>
<keyword evidence="7 10" id="KW-0456">Lyase</keyword>
<dbReference type="Pfam" id="PF00311">
    <property type="entry name" value="PEPcase"/>
    <property type="match status" value="1"/>
</dbReference>
<feature type="active site" evidence="10 11">
    <location>
        <position position="137"/>
    </location>
</feature>
<evidence type="ECO:0000256" key="6">
    <source>
        <dbReference type="ARBA" id="ARBA00022842"/>
    </source>
</evidence>
<dbReference type="NCBIfam" id="NF000584">
    <property type="entry name" value="PRK00009.1"/>
    <property type="match status" value="1"/>
</dbReference>
<dbReference type="Proteomes" id="UP000254848">
    <property type="component" value="Unassembled WGS sequence"/>
</dbReference>
<comment type="cofactor">
    <cofactor evidence="1 10">
        <name>Mg(2+)</name>
        <dbReference type="ChEBI" id="CHEBI:18420"/>
    </cofactor>
</comment>
<organism evidence="13 14">
    <name type="scientific">Enterobacillus tribolii</name>
    <dbReference type="NCBI Taxonomy" id="1487935"/>
    <lineage>
        <taxon>Bacteria</taxon>
        <taxon>Pseudomonadati</taxon>
        <taxon>Pseudomonadota</taxon>
        <taxon>Gammaproteobacteria</taxon>
        <taxon>Enterobacterales</taxon>
        <taxon>Hafniaceae</taxon>
        <taxon>Enterobacillus</taxon>
    </lineage>
</organism>
<dbReference type="InterPro" id="IPR021135">
    <property type="entry name" value="PEP_COase"/>
</dbReference>
<dbReference type="OrthoDB" id="9768133at2"/>
<evidence type="ECO:0000256" key="4">
    <source>
        <dbReference type="ARBA" id="ARBA00012305"/>
    </source>
</evidence>
<evidence type="ECO:0000256" key="11">
    <source>
        <dbReference type="PROSITE-ProRule" id="PRU10111"/>
    </source>
</evidence>
<comment type="catalytic activity">
    <reaction evidence="9 10">
        <text>oxaloacetate + phosphate = phosphoenolpyruvate + hydrogencarbonate</text>
        <dbReference type="Rhea" id="RHEA:28370"/>
        <dbReference type="ChEBI" id="CHEBI:16452"/>
        <dbReference type="ChEBI" id="CHEBI:17544"/>
        <dbReference type="ChEBI" id="CHEBI:43474"/>
        <dbReference type="ChEBI" id="CHEBI:58702"/>
        <dbReference type="EC" id="4.1.1.31"/>
    </reaction>
</comment>
<keyword evidence="14" id="KW-1185">Reference proteome</keyword>
<evidence type="ECO:0000256" key="3">
    <source>
        <dbReference type="ARBA" id="ARBA00008346"/>
    </source>
</evidence>
<evidence type="ECO:0000256" key="10">
    <source>
        <dbReference type="HAMAP-Rule" id="MF_00595"/>
    </source>
</evidence>
<evidence type="ECO:0000313" key="14">
    <source>
        <dbReference type="Proteomes" id="UP000254848"/>
    </source>
</evidence>
<dbReference type="FunFam" id="1.20.1440.90:FF:000002">
    <property type="entry name" value="Phosphoenolpyruvate carboxylase"/>
    <property type="match status" value="1"/>
</dbReference>
<evidence type="ECO:0000256" key="2">
    <source>
        <dbReference type="ARBA" id="ARBA00003670"/>
    </source>
</evidence>
<dbReference type="HAMAP" id="MF_00595">
    <property type="entry name" value="PEPcase_type1"/>
    <property type="match status" value="1"/>
</dbReference>
<dbReference type="PROSITE" id="PS00393">
    <property type="entry name" value="PEPCASE_2"/>
    <property type="match status" value="1"/>
</dbReference>
<evidence type="ECO:0000256" key="12">
    <source>
        <dbReference type="PROSITE-ProRule" id="PRU10112"/>
    </source>
</evidence>
<evidence type="ECO:0000313" key="13">
    <source>
        <dbReference type="EMBL" id="RDK86711.1"/>
    </source>
</evidence>
<dbReference type="InterPro" id="IPR018129">
    <property type="entry name" value="PEP_COase_Lys_AS"/>
</dbReference>
<dbReference type="GO" id="GO:0005829">
    <property type="term" value="C:cytosol"/>
    <property type="evidence" value="ECO:0007669"/>
    <property type="project" value="TreeGrafter"/>
</dbReference>